<dbReference type="AlphaFoldDB" id="A0A0E9XIL2"/>
<name>A0A0E9XIL2_ANGAN</name>
<sequence length="81" mass="9409">MYYFIWLCAFPCQELPKAIFTSSHFLDSTMESHSKHSGSSLYRRAQRRHFTCFCIQMSCRNGKCSHKKTTATTFFSSCASF</sequence>
<protein>
    <submittedName>
        <fullName evidence="1">Uncharacterized protein</fullName>
    </submittedName>
</protein>
<evidence type="ECO:0000313" key="1">
    <source>
        <dbReference type="EMBL" id="JAI02252.1"/>
    </source>
</evidence>
<reference evidence="1" key="1">
    <citation type="submission" date="2014-11" db="EMBL/GenBank/DDBJ databases">
        <authorList>
            <person name="Amaro Gonzalez C."/>
        </authorList>
    </citation>
    <scope>NUCLEOTIDE SEQUENCE</scope>
</reference>
<accession>A0A0E9XIL2</accession>
<reference evidence="1" key="2">
    <citation type="journal article" date="2015" name="Fish Shellfish Immunol.">
        <title>Early steps in the European eel (Anguilla anguilla)-Vibrio vulnificus interaction in the gills: Role of the RtxA13 toxin.</title>
        <authorList>
            <person name="Callol A."/>
            <person name="Pajuelo D."/>
            <person name="Ebbesson L."/>
            <person name="Teles M."/>
            <person name="MacKenzie S."/>
            <person name="Amaro C."/>
        </authorList>
    </citation>
    <scope>NUCLEOTIDE SEQUENCE</scope>
</reference>
<dbReference type="EMBL" id="GBXM01006326">
    <property type="protein sequence ID" value="JAI02252.1"/>
    <property type="molecule type" value="Transcribed_RNA"/>
</dbReference>
<proteinExistence type="predicted"/>
<organism evidence="1">
    <name type="scientific">Anguilla anguilla</name>
    <name type="common">European freshwater eel</name>
    <name type="synonym">Muraena anguilla</name>
    <dbReference type="NCBI Taxonomy" id="7936"/>
    <lineage>
        <taxon>Eukaryota</taxon>
        <taxon>Metazoa</taxon>
        <taxon>Chordata</taxon>
        <taxon>Craniata</taxon>
        <taxon>Vertebrata</taxon>
        <taxon>Euteleostomi</taxon>
        <taxon>Actinopterygii</taxon>
        <taxon>Neopterygii</taxon>
        <taxon>Teleostei</taxon>
        <taxon>Anguilliformes</taxon>
        <taxon>Anguillidae</taxon>
        <taxon>Anguilla</taxon>
    </lineage>
</organism>